<feature type="transmembrane region" description="Helical" evidence="1">
    <location>
        <begin position="21"/>
        <end position="43"/>
    </location>
</feature>
<protein>
    <submittedName>
        <fullName evidence="2">DUF6449 domain-containing protein</fullName>
    </submittedName>
</protein>
<accession>A0AAP3ZVM4</accession>
<dbReference type="Proteomes" id="UP001229409">
    <property type="component" value="Unassembled WGS sequence"/>
</dbReference>
<comment type="caution">
    <text evidence="2">The sequence shown here is derived from an EMBL/GenBank/DDBJ whole genome shotgun (WGS) entry which is preliminary data.</text>
</comment>
<organism evidence="2 3">
    <name type="scientific">Paenibacillus polymyxa</name>
    <name type="common">Bacillus polymyxa</name>
    <dbReference type="NCBI Taxonomy" id="1406"/>
    <lineage>
        <taxon>Bacteria</taxon>
        <taxon>Bacillati</taxon>
        <taxon>Bacillota</taxon>
        <taxon>Bacilli</taxon>
        <taxon>Bacillales</taxon>
        <taxon>Paenibacillaceae</taxon>
        <taxon>Paenibacillus</taxon>
    </lineage>
</organism>
<feature type="transmembrane region" description="Helical" evidence="1">
    <location>
        <begin position="105"/>
        <end position="128"/>
    </location>
</feature>
<dbReference type="RefSeq" id="WP_279832057.1">
    <property type="nucleotide sequence ID" value="NZ_JARVWT010000001.1"/>
</dbReference>
<sequence>MTSNRFFCSGGVIRQCLRQHGWIGLLYLVGLLFTVLLPLFMSIGDEQPRVVLKSLFDNTSSGNELQKLILTTVPVLAGVMLLRFVQRQGSSDLYHSLPLRREHLLTSHLISGLILLLVPVWLTAGVTAWVNTSVELPYIFHIHDIGSWALVVSVLTIFLFTFTVFVGICVGQSLLQIVVVYVLLLLPQFLSMMIGRFLERNLYGYVQVRETIVQYINGSEFRSSNNVWDNLSPFVRIMDNLPQRAFSYMELLAYLGISLLFVALSYGLYRKRLVEKATQAMAFSFFQPLFKAGVILCAMLVIGDYFYNAGTRGAANWSIFGYALGAVLGYIVVEMVVRKTWQIVRVRALVEMVVYGVIMGLVLYIPISGWLGYEGRIPTAHSVEKVYVGQEEPLGGNAEKEAYYSQDRAYIASVLNLHRELVRAHAAGEKTLSKNLAVERAVIIYRLDDGSTMTRRYTFPEKPFRTELTKVMEAEPYKTVRYELDKLQGKAETINIQSVDDNERRVVLTNPKETREFEDILREEVLNMSYSEMQSHRYPLGSVSITNKESSFTNNEPSWHREFSFEWPASYHKLTGWLEQKGYADKVIIDSKDIFSIRAVPIIAEELEPYQPNQYIEDYKLFKSIQQKHKAITIEDPKLWSTVLEKRRPYSYTPNRAKGTYLVQVKIKPLFSSDPHTRYCYLTPKDMTPELAKALPAIP</sequence>
<dbReference type="EMBL" id="JARVWT010000001">
    <property type="protein sequence ID" value="MDH2330401.1"/>
    <property type="molecule type" value="Genomic_DNA"/>
</dbReference>
<keyword evidence="1" id="KW-1133">Transmembrane helix</keyword>
<feature type="transmembrane region" description="Helical" evidence="1">
    <location>
        <begin position="289"/>
        <end position="307"/>
    </location>
</feature>
<evidence type="ECO:0000313" key="2">
    <source>
        <dbReference type="EMBL" id="MDH2330401.1"/>
    </source>
</evidence>
<name>A0AAP3ZVM4_PAEPO</name>
<evidence type="ECO:0000313" key="3">
    <source>
        <dbReference type="Proteomes" id="UP001229409"/>
    </source>
</evidence>
<keyword evidence="1" id="KW-0812">Transmembrane</keyword>
<proteinExistence type="predicted"/>
<gene>
    <name evidence="2" type="ORF">QDS18_05950</name>
</gene>
<reference evidence="2" key="1">
    <citation type="submission" date="2023-04" db="EMBL/GenBank/DDBJ databases">
        <title>Uncovering the Secrets of Slow-Growing Bacteria in Tropical Savanna Soil through Cultivation and Genomic Analysis.</title>
        <authorList>
            <person name="Goncalves O.S."/>
            <person name="Santana M.F."/>
        </authorList>
    </citation>
    <scope>NUCLEOTIDE SEQUENCE</scope>
    <source>
        <strain evidence="2">ANTI</strain>
    </source>
</reference>
<feature type="transmembrane region" description="Helical" evidence="1">
    <location>
        <begin position="251"/>
        <end position="269"/>
    </location>
</feature>
<feature type="transmembrane region" description="Helical" evidence="1">
    <location>
        <begin position="319"/>
        <end position="337"/>
    </location>
</feature>
<dbReference type="AlphaFoldDB" id="A0AAP3ZVM4"/>
<feature type="transmembrane region" description="Helical" evidence="1">
    <location>
        <begin position="349"/>
        <end position="373"/>
    </location>
</feature>
<feature type="transmembrane region" description="Helical" evidence="1">
    <location>
        <begin position="177"/>
        <end position="198"/>
    </location>
</feature>
<keyword evidence="1" id="KW-0472">Membrane</keyword>
<feature type="transmembrane region" description="Helical" evidence="1">
    <location>
        <begin position="68"/>
        <end position="85"/>
    </location>
</feature>
<evidence type="ECO:0000256" key="1">
    <source>
        <dbReference type="SAM" id="Phobius"/>
    </source>
</evidence>
<feature type="transmembrane region" description="Helical" evidence="1">
    <location>
        <begin position="148"/>
        <end position="170"/>
    </location>
</feature>